<feature type="compositionally biased region" description="Polar residues" evidence="2">
    <location>
        <begin position="199"/>
        <end position="208"/>
    </location>
</feature>
<feature type="compositionally biased region" description="Basic and acidic residues" evidence="2">
    <location>
        <begin position="59"/>
        <end position="83"/>
    </location>
</feature>
<accession>A0A0L0FVH9</accession>
<feature type="region of interest" description="Disordered" evidence="2">
    <location>
        <begin position="199"/>
        <end position="242"/>
    </location>
</feature>
<reference evidence="3 4" key="1">
    <citation type="submission" date="2011-02" db="EMBL/GenBank/DDBJ databases">
        <title>The Genome Sequence of Sphaeroforma arctica JP610.</title>
        <authorList>
            <consortium name="The Broad Institute Genome Sequencing Platform"/>
            <person name="Russ C."/>
            <person name="Cuomo C."/>
            <person name="Young S.K."/>
            <person name="Zeng Q."/>
            <person name="Gargeya S."/>
            <person name="Alvarado L."/>
            <person name="Berlin A."/>
            <person name="Chapman S.B."/>
            <person name="Chen Z."/>
            <person name="Freedman E."/>
            <person name="Gellesch M."/>
            <person name="Goldberg J."/>
            <person name="Griggs A."/>
            <person name="Gujja S."/>
            <person name="Heilman E."/>
            <person name="Heiman D."/>
            <person name="Howarth C."/>
            <person name="Mehta T."/>
            <person name="Neiman D."/>
            <person name="Pearson M."/>
            <person name="Roberts A."/>
            <person name="Saif S."/>
            <person name="Shea T."/>
            <person name="Shenoy N."/>
            <person name="Sisk P."/>
            <person name="Stolte C."/>
            <person name="Sykes S."/>
            <person name="White J."/>
            <person name="Yandava C."/>
            <person name="Burger G."/>
            <person name="Gray M.W."/>
            <person name="Holland P.W.H."/>
            <person name="King N."/>
            <person name="Lang F.B.F."/>
            <person name="Roger A.J."/>
            <person name="Ruiz-Trillo I."/>
            <person name="Haas B."/>
            <person name="Nusbaum C."/>
            <person name="Birren B."/>
        </authorList>
    </citation>
    <scope>NUCLEOTIDE SEQUENCE [LARGE SCALE GENOMIC DNA]</scope>
    <source>
        <strain evidence="3 4">JP610</strain>
    </source>
</reference>
<name>A0A0L0FVH9_9EUKA</name>
<sequence>MPQKPYKITYGTTAAPHGGIHHRYTHTSDGQYAQGEVYETVAAYVAETSLSETQSPYKLDLKGLDHDDDSRRQSDTENPETQHAHTQNSHGQTYAAEQDSEYSDDLSYQLDEVHNNISKLRAHLSRKPSDSDTTRADVWPPPNTEFESRAFGRTSSKLQFNKPDSINSTSRATRTNTYTHTQGHTQTDVTKTFDRSVTAPISSHPQAQTRSTTRHTRNTNPNVPTHSHEPARPRFSQPGKERGLDDVLAKLNRKKDAEIADCKREIEALQKRMSEREALFKDQMKEAMGLDQYKTAMKYRNDLDDLRGKHDGEVAELRAKQLHQNRYDREAPSARRKDGLAWTSSCPLTTSTLTQCNRVQMENDATIQELTQDLDQLRYNHDRTVYELEKAIEQATTSLDAQRHISVERQGENEKLAAENKTLTQDRNLLRTQLQESESVKDGLKTRLETLEKAHADCNDTIAALKTASETLTTDNQATYTEVMEALREDLLNTANQDHTRFKKKILKERSKMVKLTEGYRKQCQQYLESISRNTDTRKRVTLPQSPPLPQDTIHHKTKHGNRNKNTNELNISAHADRPMNIEFVKSA</sequence>
<feature type="region of interest" description="Disordered" evidence="2">
    <location>
        <begin position="49"/>
        <end position="104"/>
    </location>
</feature>
<feature type="region of interest" description="Disordered" evidence="2">
    <location>
        <begin position="535"/>
        <end position="568"/>
    </location>
</feature>
<dbReference type="EMBL" id="KQ242218">
    <property type="protein sequence ID" value="KNC79948.1"/>
    <property type="molecule type" value="Genomic_DNA"/>
</dbReference>
<proteinExistence type="predicted"/>
<organism evidence="3 4">
    <name type="scientific">Sphaeroforma arctica JP610</name>
    <dbReference type="NCBI Taxonomy" id="667725"/>
    <lineage>
        <taxon>Eukaryota</taxon>
        <taxon>Ichthyosporea</taxon>
        <taxon>Ichthyophonida</taxon>
        <taxon>Sphaeroforma</taxon>
    </lineage>
</organism>
<evidence type="ECO:0000313" key="4">
    <source>
        <dbReference type="Proteomes" id="UP000054560"/>
    </source>
</evidence>
<feature type="coiled-coil region" evidence="1">
    <location>
        <begin position="413"/>
        <end position="468"/>
    </location>
</feature>
<dbReference type="RefSeq" id="XP_014153850.1">
    <property type="nucleotide sequence ID" value="XM_014298375.1"/>
</dbReference>
<keyword evidence="4" id="KW-1185">Reference proteome</keyword>
<dbReference type="AlphaFoldDB" id="A0A0L0FVH9"/>
<keyword evidence="1" id="KW-0175">Coiled coil</keyword>
<dbReference type="GeneID" id="25908180"/>
<evidence type="ECO:0000256" key="1">
    <source>
        <dbReference type="SAM" id="Coils"/>
    </source>
</evidence>
<protein>
    <submittedName>
        <fullName evidence="3">Uncharacterized protein</fullName>
    </submittedName>
</protein>
<feature type="region of interest" description="Disordered" evidence="2">
    <location>
        <begin position="121"/>
        <end position="148"/>
    </location>
</feature>
<feature type="region of interest" description="Disordered" evidence="2">
    <location>
        <begin position="1"/>
        <end position="27"/>
    </location>
</feature>
<evidence type="ECO:0000256" key="2">
    <source>
        <dbReference type="SAM" id="MobiDB-lite"/>
    </source>
</evidence>
<gene>
    <name evidence="3" type="ORF">SARC_07676</name>
</gene>
<feature type="coiled-coil region" evidence="1">
    <location>
        <begin position="252"/>
        <end position="286"/>
    </location>
</feature>
<dbReference type="Proteomes" id="UP000054560">
    <property type="component" value="Unassembled WGS sequence"/>
</dbReference>
<evidence type="ECO:0000313" key="3">
    <source>
        <dbReference type="EMBL" id="KNC79948.1"/>
    </source>
</evidence>